<keyword evidence="1" id="KW-0862">Zinc</keyword>
<dbReference type="InterPro" id="IPR025525">
    <property type="entry name" value="hAT-like_transposase_RNase-H"/>
</dbReference>
<dbReference type="GO" id="GO:0046983">
    <property type="term" value="F:protein dimerization activity"/>
    <property type="evidence" value="ECO:0007669"/>
    <property type="project" value="InterPro"/>
</dbReference>
<gene>
    <name evidence="3" type="ordered locus">LOC_Os12g33640</name>
</gene>
<name>Q2QPQ7_ORYSJ</name>
<organism evidence="3">
    <name type="scientific">Oryza sativa subsp. japonica</name>
    <name type="common">Rice</name>
    <dbReference type="NCBI Taxonomy" id="39947"/>
    <lineage>
        <taxon>Eukaryota</taxon>
        <taxon>Viridiplantae</taxon>
        <taxon>Streptophyta</taxon>
        <taxon>Embryophyta</taxon>
        <taxon>Tracheophyta</taxon>
        <taxon>Spermatophyta</taxon>
        <taxon>Magnoliopsida</taxon>
        <taxon>Liliopsida</taxon>
        <taxon>Poales</taxon>
        <taxon>Poaceae</taxon>
        <taxon>BOP clade</taxon>
        <taxon>Oryzoideae</taxon>
        <taxon>Oryzeae</taxon>
        <taxon>Oryzinae</taxon>
        <taxon>Oryza</taxon>
        <taxon>Oryza sativa</taxon>
    </lineage>
</organism>
<proteinExistence type="predicted"/>
<dbReference type="PANTHER" id="PTHR23272">
    <property type="entry name" value="BED FINGER-RELATED"/>
    <property type="match status" value="1"/>
</dbReference>
<protein>
    <submittedName>
        <fullName evidence="3">HAT family dimerisation domain containing protein</fullName>
    </submittedName>
</protein>
<dbReference type="PANTHER" id="PTHR23272:SF184">
    <property type="entry name" value="OS03G0311250 PROTEIN"/>
    <property type="match status" value="1"/>
</dbReference>
<reference evidence="3" key="1">
    <citation type="journal article" date="2005" name="BMC Biol.">
        <title>The sequence of rice chromosomes 11 and 12, rich in disease resistance genes and recent gene duplications.</title>
        <authorList>
            <consortium name="The rice chromosomes 11 and 12 sequencing consortia"/>
        </authorList>
    </citation>
    <scope>NUCLEOTIDE SEQUENCE [LARGE SCALE GENOMIC DNA]</scope>
</reference>
<dbReference type="PROSITE" id="PS50158">
    <property type="entry name" value="ZF_CCHC"/>
    <property type="match status" value="1"/>
</dbReference>
<dbReference type="InterPro" id="IPR008906">
    <property type="entry name" value="HATC_C_dom"/>
</dbReference>
<reference evidence="3" key="2">
    <citation type="submission" date="2005-04" db="EMBL/GenBank/DDBJ databases">
        <authorList>
            <person name="Buell C.R."/>
            <person name="Wing R.A."/>
            <person name="McCombie W.A."/>
            <person name="Ouyang S."/>
        </authorList>
    </citation>
    <scope>NUCLEOTIDE SEQUENCE</scope>
</reference>
<accession>Q2QPQ7</accession>
<dbReference type="GO" id="GO:0003677">
    <property type="term" value="F:DNA binding"/>
    <property type="evidence" value="ECO:0007669"/>
    <property type="project" value="InterPro"/>
</dbReference>
<dbReference type="Pfam" id="PF14372">
    <property type="entry name" value="hAT-like_RNase-H"/>
    <property type="match status" value="1"/>
</dbReference>
<reference evidence="3" key="3">
    <citation type="submission" date="2006-01" db="EMBL/GenBank/DDBJ databases">
        <authorList>
            <person name="Buell R."/>
        </authorList>
    </citation>
    <scope>NUCLEOTIDE SEQUENCE</scope>
</reference>
<evidence type="ECO:0000313" key="3">
    <source>
        <dbReference type="EMBL" id="ABA98760.1"/>
    </source>
</evidence>
<keyword evidence="1" id="KW-0863">Zinc-finger</keyword>
<dbReference type="GO" id="GO:0008270">
    <property type="term" value="F:zinc ion binding"/>
    <property type="evidence" value="ECO:0007669"/>
    <property type="project" value="UniProtKB-KW"/>
</dbReference>
<dbReference type="SUPFAM" id="SSF53098">
    <property type="entry name" value="Ribonuclease H-like"/>
    <property type="match status" value="1"/>
</dbReference>
<dbReference type="Pfam" id="PF05699">
    <property type="entry name" value="Dimer_Tnp_hAT"/>
    <property type="match status" value="1"/>
</dbReference>
<feature type="domain" description="CCHC-type" evidence="2">
    <location>
        <begin position="483"/>
        <end position="498"/>
    </location>
</feature>
<dbReference type="InterPro" id="IPR001878">
    <property type="entry name" value="Znf_CCHC"/>
</dbReference>
<dbReference type="EMBL" id="DP000011">
    <property type="protein sequence ID" value="ABA98760.1"/>
    <property type="molecule type" value="Genomic_DNA"/>
</dbReference>
<dbReference type="AlphaFoldDB" id="Q2QPQ7"/>
<dbReference type="InterPro" id="IPR012337">
    <property type="entry name" value="RNaseH-like_sf"/>
</dbReference>
<sequence>MWTSIQNLGYLCVTCHYIDNERKLQKRIIKFALVPTPHDGITMFSEMLKAIQEWHIENKLFSVTLDNASANDTMMIHLKTNLVDGLKTMSNAINSIRESVKYARSSQSRGQRMAFEALDRHDINYSHQPFDYQWIMAEKLCALLKVFYEATVAVSGTLYPTSTCYFHELWKIKMVLDKEATNEDVTIASIVKEMKEKFKKYWDAQYLQICFPVIFDPRYKYKFIEFRLKSAFGAAATPYLKEIKSNMQKLFDEYSAKYGGSNNINSQPETSVEQNVDASNQFADWRQFLHDKSRSKVKSELSRYLADMPQEGDFQDGHDFDILNWWMVNKTKYPVISRMARDVLAILATSVASEAAFSTGERIISDYRSRLSSSTVEALICLQDWMRAEGLGDFFARDLAESDDQNVQHSVPVGLSNPAKPCGAGCRLPAHAVCGWCGAGRDGPQPIPLTILVAKLDLLIKRLDDHDKRPQGTVKALDSHVTCEVCGSIGHSGNDCPETREEAMYMGNNNNNGYRPQGGKGWNQPRPYYQGGNNNGNFSNQPTLKDLVFAQAKTTDALSKKLAANDKVLENINVKLDGFASAFQNQLSFNKMIEAQLTQLVALVPANESGRMVLINNDLGGVATQIDPAS</sequence>
<evidence type="ECO:0000259" key="2">
    <source>
        <dbReference type="PROSITE" id="PS50158"/>
    </source>
</evidence>
<keyword evidence="1" id="KW-0479">Metal-binding</keyword>
<evidence type="ECO:0000256" key="1">
    <source>
        <dbReference type="PROSITE-ProRule" id="PRU00047"/>
    </source>
</evidence>